<keyword evidence="2" id="KW-1185">Reference proteome</keyword>
<protein>
    <submittedName>
        <fullName evidence="1">Uncharacterized protein</fullName>
    </submittedName>
</protein>
<reference evidence="2" key="1">
    <citation type="submission" date="2022-10" db="EMBL/GenBank/DDBJ databases">
        <title>Genome assembly of Pristionchus species.</title>
        <authorList>
            <person name="Yoshida K."/>
            <person name="Sommer R.J."/>
        </authorList>
    </citation>
    <scope>NUCLEOTIDE SEQUENCE [LARGE SCALE GENOMIC DNA]</scope>
    <source>
        <strain evidence="2">RS5460</strain>
    </source>
</reference>
<proteinExistence type="predicted"/>
<dbReference type="EMBL" id="BTRK01000003">
    <property type="protein sequence ID" value="GMR40172.1"/>
    <property type="molecule type" value="Genomic_DNA"/>
</dbReference>
<dbReference type="Proteomes" id="UP001328107">
    <property type="component" value="Unassembled WGS sequence"/>
</dbReference>
<sequence length="66" mass="8073">IRRRHRRLFEHRRPRRRKTMRLFFAFPFQLGCIRQTESNDVIFYFSKPGCAIAEERRVCSSPVSRC</sequence>
<comment type="caution">
    <text evidence="1">The sequence shown here is derived from an EMBL/GenBank/DDBJ whole genome shotgun (WGS) entry which is preliminary data.</text>
</comment>
<name>A0AAN5CE21_9BILA</name>
<gene>
    <name evidence="1" type="ORF">PMAYCL1PPCAC_10367</name>
</gene>
<feature type="non-terminal residue" evidence="1">
    <location>
        <position position="1"/>
    </location>
</feature>
<accession>A0AAN5CE21</accession>
<evidence type="ECO:0000313" key="2">
    <source>
        <dbReference type="Proteomes" id="UP001328107"/>
    </source>
</evidence>
<evidence type="ECO:0000313" key="1">
    <source>
        <dbReference type="EMBL" id="GMR40172.1"/>
    </source>
</evidence>
<organism evidence="1 2">
    <name type="scientific">Pristionchus mayeri</name>
    <dbReference type="NCBI Taxonomy" id="1317129"/>
    <lineage>
        <taxon>Eukaryota</taxon>
        <taxon>Metazoa</taxon>
        <taxon>Ecdysozoa</taxon>
        <taxon>Nematoda</taxon>
        <taxon>Chromadorea</taxon>
        <taxon>Rhabditida</taxon>
        <taxon>Rhabditina</taxon>
        <taxon>Diplogasteromorpha</taxon>
        <taxon>Diplogasteroidea</taxon>
        <taxon>Neodiplogasteridae</taxon>
        <taxon>Pristionchus</taxon>
    </lineage>
</organism>
<dbReference type="AlphaFoldDB" id="A0AAN5CE21"/>